<evidence type="ECO:0000313" key="1">
    <source>
        <dbReference type="EMBL" id="KRM74057.1"/>
    </source>
</evidence>
<reference evidence="1 2" key="1">
    <citation type="journal article" date="2015" name="Genome Announc.">
        <title>Expanding the biotechnology potential of lactobacilli through comparative genomics of 213 strains and associated genera.</title>
        <authorList>
            <person name="Sun Z."/>
            <person name="Harris H.M."/>
            <person name="McCann A."/>
            <person name="Guo C."/>
            <person name="Argimon S."/>
            <person name="Zhang W."/>
            <person name="Yang X."/>
            <person name="Jeffery I.B."/>
            <person name="Cooney J.C."/>
            <person name="Kagawa T.F."/>
            <person name="Liu W."/>
            <person name="Song Y."/>
            <person name="Salvetti E."/>
            <person name="Wrobel A."/>
            <person name="Rasinkangas P."/>
            <person name="Parkhill J."/>
            <person name="Rea M.C."/>
            <person name="O'Sullivan O."/>
            <person name="Ritari J."/>
            <person name="Douillard F.P."/>
            <person name="Paul Ross R."/>
            <person name="Yang R."/>
            <person name="Briner A.E."/>
            <person name="Felis G.E."/>
            <person name="de Vos W.M."/>
            <person name="Barrangou R."/>
            <person name="Klaenhammer T.R."/>
            <person name="Caufield P.W."/>
            <person name="Cui Y."/>
            <person name="Zhang H."/>
            <person name="O'Toole P.W."/>
        </authorList>
    </citation>
    <scope>NUCLEOTIDE SEQUENCE [LARGE SCALE GENOMIC DNA]</scope>
    <source>
        <strain evidence="1 2">DSM 20515</strain>
    </source>
</reference>
<proteinExistence type="predicted"/>
<dbReference type="AlphaFoldDB" id="A0A0R2BC56"/>
<dbReference type="EMBL" id="AYYR01000106">
    <property type="protein sequence ID" value="KRM74057.1"/>
    <property type="molecule type" value="Genomic_DNA"/>
</dbReference>
<evidence type="ECO:0000313" key="2">
    <source>
        <dbReference type="Proteomes" id="UP000051845"/>
    </source>
</evidence>
<gene>
    <name evidence="1" type="ORF">FC82_GL000833</name>
</gene>
<protein>
    <submittedName>
        <fullName evidence="1">Uncharacterized protein</fullName>
    </submittedName>
</protein>
<comment type="caution">
    <text evidence="1">The sequence shown here is derived from an EMBL/GenBank/DDBJ whole genome shotgun (WGS) entry which is preliminary data.</text>
</comment>
<dbReference type="Proteomes" id="UP000051845">
    <property type="component" value="Unassembled WGS sequence"/>
</dbReference>
<dbReference type="STRING" id="33960.TY91_12450"/>
<accession>A0A0R2BC56</accession>
<name>A0A0R2BC56_SECCO</name>
<organism evidence="1 2">
    <name type="scientific">Secundilactobacillus collinoides DSM 20515 = JCM 1123</name>
    <dbReference type="NCBI Taxonomy" id="1423733"/>
    <lineage>
        <taxon>Bacteria</taxon>
        <taxon>Bacillati</taxon>
        <taxon>Bacillota</taxon>
        <taxon>Bacilli</taxon>
        <taxon>Lactobacillales</taxon>
        <taxon>Lactobacillaceae</taxon>
        <taxon>Secundilactobacillus</taxon>
    </lineage>
</organism>
<dbReference type="RefSeq" id="WP_054759887.1">
    <property type="nucleotide sequence ID" value="NZ_AYYR01000106.1"/>
</dbReference>
<sequence length="88" mass="10249">MNLIELKILTGHFDPTLRIAIDQDPLIPITGIKLDHLGLHLRAEPDQPVLNIHGLNRQTRELKGQPTLFYEGQRLYGFRHSQQWLLFK</sequence>
<dbReference type="PATRIC" id="fig|1423733.4.peg.874"/>